<feature type="region of interest" description="Disordered" evidence="1">
    <location>
        <begin position="158"/>
        <end position="214"/>
    </location>
</feature>
<sequence length="214" mass="24053">MMQGGSLWRTLQRSKAERENTVSVDAQLEASRRRNAEETARARERLNAERKEREEAAAVAAAKQAGLAAHAVAVEGVALERLTAVRDPRAAVGWYYVDAAGKKQGPFAPQQMRDWFTAGYLPRDLRVAPAFANDRVPQHTDMERLDKLFDEPLTVNAFRSAHPSDQPAPKKRKRDEPPKETGNWLVDSINRQKAGIHRLRHDRHDGPGMVFDDA</sequence>
<feature type="compositionally biased region" description="Basic and acidic residues" evidence="1">
    <location>
        <begin position="30"/>
        <end position="52"/>
    </location>
</feature>
<proteinExistence type="predicted"/>
<feature type="region of interest" description="Disordered" evidence="1">
    <location>
        <begin position="1"/>
        <end position="52"/>
    </location>
</feature>
<evidence type="ECO:0000256" key="1">
    <source>
        <dbReference type="SAM" id="MobiDB-lite"/>
    </source>
</evidence>
<reference evidence="3" key="1">
    <citation type="submission" date="2023-01" db="EMBL/GenBank/DDBJ databases">
        <title>Metagenome sequencing of chrysophaentin producing Chrysophaeum taylorii.</title>
        <authorList>
            <person name="Davison J."/>
            <person name="Bewley C."/>
        </authorList>
    </citation>
    <scope>NUCLEOTIDE SEQUENCE</scope>
    <source>
        <strain evidence="3">NIES-1699</strain>
    </source>
</reference>
<evidence type="ECO:0000313" key="4">
    <source>
        <dbReference type="Proteomes" id="UP001230188"/>
    </source>
</evidence>
<dbReference type="InterPro" id="IPR035445">
    <property type="entry name" value="GYF-like_dom_sf"/>
</dbReference>
<comment type="caution">
    <text evidence="3">The sequence shown here is derived from an EMBL/GenBank/DDBJ whole genome shotgun (WGS) entry which is preliminary data.</text>
</comment>
<evidence type="ECO:0000259" key="2">
    <source>
        <dbReference type="PROSITE" id="PS50829"/>
    </source>
</evidence>
<feature type="domain" description="GYF" evidence="2">
    <location>
        <begin position="91"/>
        <end position="146"/>
    </location>
</feature>
<dbReference type="EMBL" id="JAQMWT010000323">
    <property type="protein sequence ID" value="KAJ8604718.1"/>
    <property type="molecule type" value="Genomic_DNA"/>
</dbReference>
<organism evidence="3 4">
    <name type="scientific">Chrysophaeum taylorii</name>
    <dbReference type="NCBI Taxonomy" id="2483200"/>
    <lineage>
        <taxon>Eukaryota</taxon>
        <taxon>Sar</taxon>
        <taxon>Stramenopiles</taxon>
        <taxon>Ochrophyta</taxon>
        <taxon>Pelagophyceae</taxon>
        <taxon>Pelagomonadales</taxon>
        <taxon>Pelagomonadaceae</taxon>
        <taxon>Chrysophaeum</taxon>
    </lineage>
</organism>
<name>A0AAD7XLL1_9STRA</name>
<dbReference type="PROSITE" id="PS50829">
    <property type="entry name" value="GYF"/>
    <property type="match status" value="1"/>
</dbReference>
<dbReference type="AlphaFoldDB" id="A0AAD7XLL1"/>
<protein>
    <recommendedName>
        <fullName evidence="2">GYF domain-containing protein</fullName>
    </recommendedName>
</protein>
<dbReference type="Pfam" id="PF02213">
    <property type="entry name" value="GYF"/>
    <property type="match status" value="1"/>
</dbReference>
<dbReference type="SUPFAM" id="SSF55277">
    <property type="entry name" value="GYF domain"/>
    <property type="match status" value="1"/>
</dbReference>
<dbReference type="Proteomes" id="UP001230188">
    <property type="component" value="Unassembled WGS sequence"/>
</dbReference>
<dbReference type="Gene3D" id="3.30.1490.40">
    <property type="match status" value="1"/>
</dbReference>
<evidence type="ECO:0000313" key="3">
    <source>
        <dbReference type="EMBL" id="KAJ8604718.1"/>
    </source>
</evidence>
<accession>A0AAD7XLL1</accession>
<gene>
    <name evidence="3" type="ORF">CTAYLR_006567</name>
</gene>
<dbReference type="SMART" id="SM00444">
    <property type="entry name" value="GYF"/>
    <property type="match status" value="1"/>
</dbReference>
<keyword evidence="4" id="KW-1185">Reference proteome</keyword>
<dbReference type="InterPro" id="IPR003169">
    <property type="entry name" value="GYF"/>
</dbReference>